<dbReference type="ExpressionAtlas" id="F1R5H7">
    <property type="expression patterns" value="baseline and differential"/>
</dbReference>
<dbReference type="InterPro" id="IPR003961">
    <property type="entry name" value="FN3_dom"/>
</dbReference>
<dbReference type="OrthoDB" id="8954335at2759"/>
<dbReference type="GO" id="GO:0030246">
    <property type="term" value="F:carbohydrate binding"/>
    <property type="evidence" value="ECO:0007669"/>
    <property type="project" value="UniProtKB-KW"/>
</dbReference>
<dbReference type="Pfam" id="PF24674">
    <property type="entry name" value="MACPF_SNTX"/>
    <property type="match status" value="1"/>
</dbReference>
<dbReference type="ZFIN" id="ZDB-GENE-060503-85">
    <property type="gene designation" value="si:dkey-95h12.1"/>
</dbReference>
<evidence type="ECO:0000259" key="2">
    <source>
        <dbReference type="PROSITE" id="PS50853"/>
    </source>
</evidence>
<accession>F1R5H7</accession>
<dbReference type="EMBL" id="BX927293">
    <property type="status" value="NOT_ANNOTATED_CDS"/>
    <property type="molecule type" value="Genomic_DNA"/>
</dbReference>
<feature type="domain" description="Galectin" evidence="3">
    <location>
        <begin position="620"/>
        <end position="751"/>
    </location>
</feature>
<dbReference type="KEGG" id="dre:794350"/>
<dbReference type="InterPro" id="IPR048997">
    <property type="entry name" value="Stonustoxin-like_helical"/>
</dbReference>
<dbReference type="SMR" id="F1R5H7"/>
<dbReference type="SMART" id="SM00276">
    <property type="entry name" value="GLECT"/>
    <property type="match status" value="1"/>
</dbReference>
<dbReference type="InterPro" id="IPR036116">
    <property type="entry name" value="FN3_sf"/>
</dbReference>
<dbReference type="InterPro" id="IPR052090">
    <property type="entry name" value="Cytolytic_pore-forming_toxin"/>
</dbReference>
<dbReference type="InterPro" id="IPR013320">
    <property type="entry name" value="ConA-like_dom_sf"/>
</dbReference>
<evidence type="ECO:0000313" key="5">
    <source>
        <dbReference type="Proteomes" id="UP000000437"/>
    </source>
</evidence>
<dbReference type="PANTHER" id="PTHR31594:SF11">
    <property type="entry name" value="NEOVERRUCOTOXIN SUBUNIT ALPHA-LIKE ISOFORM X1-RELATED"/>
    <property type="match status" value="1"/>
</dbReference>
<gene>
    <name evidence="4 6 7" type="primary">si:dkey-95h12.1</name>
</gene>
<evidence type="ECO:0000259" key="3">
    <source>
        <dbReference type="PROSITE" id="PS51304"/>
    </source>
</evidence>
<dbReference type="SUPFAM" id="SSF49265">
    <property type="entry name" value="Fibronectin type III"/>
    <property type="match status" value="1"/>
</dbReference>
<dbReference type="InterPro" id="IPR056072">
    <property type="entry name" value="SNTX_MACPF/CDC-like_dom"/>
</dbReference>
<reference evidence="6" key="3">
    <citation type="submission" date="2025-04" db="UniProtKB">
        <authorList>
            <consortium name="RefSeq"/>
        </authorList>
    </citation>
    <scope>IDENTIFICATION</scope>
    <source>
        <strain evidence="6">Tuebingen</strain>
    </source>
</reference>
<dbReference type="HOGENOM" id="CLU_422688_0_0_1"/>
<dbReference type="Ensembl" id="ENSDART00000058647.7">
    <property type="protein sequence ID" value="ENSDARP00000058646.7"/>
    <property type="gene ID" value="ENSDARG00000040100.8"/>
</dbReference>
<dbReference type="RefSeq" id="XP_001334297.2">
    <property type="nucleotide sequence ID" value="XM_001334261.6"/>
</dbReference>
<keyword evidence="1" id="KW-0430">Lectin</keyword>
<dbReference type="eggNOG" id="KOG3587">
    <property type="taxonomic scope" value="Eukaryota"/>
</dbReference>
<dbReference type="GeneID" id="794350"/>
<feature type="domain" description="Fibronectin type-III" evidence="2">
    <location>
        <begin position="502"/>
        <end position="598"/>
    </location>
</feature>
<dbReference type="PaxDb" id="7955-ENSDARP00000058646"/>
<dbReference type="Pfam" id="PF21109">
    <property type="entry name" value="Stonustoxin_helical"/>
    <property type="match status" value="1"/>
</dbReference>
<dbReference type="Proteomes" id="UP000000437">
    <property type="component" value="Chromosome 18"/>
</dbReference>
<evidence type="ECO:0000313" key="6">
    <source>
        <dbReference type="RefSeq" id="XP_001334297.2"/>
    </source>
</evidence>
<dbReference type="PROSITE" id="PS51304">
    <property type="entry name" value="GALECTIN"/>
    <property type="match status" value="1"/>
</dbReference>
<dbReference type="AGR" id="ZFIN:ZDB-GENE-060503-85"/>
<dbReference type="GeneTree" id="ENSGT00390000014380"/>
<evidence type="ECO:0000313" key="4">
    <source>
        <dbReference type="Ensembl" id="ENSDARP00000058646"/>
    </source>
</evidence>
<dbReference type="SUPFAM" id="SSF49899">
    <property type="entry name" value="Concanavalin A-like lectins/glucanases"/>
    <property type="match status" value="1"/>
</dbReference>
<accession>A0A8M1PUA8</accession>
<evidence type="ECO:0000256" key="1">
    <source>
        <dbReference type="ARBA" id="ARBA00022734"/>
    </source>
</evidence>
<sequence length="754" mass="84822">MASDYIVVAALGRPLFPGMLYDCRKDSFIPGVTLWNKNSLSENLDSHPQPQTDLKFSSSDSFASKSSLLDVSASLKASFLGGLVEVGGSAKFLHDTKSSNRQSRVTMYYSETTKFEQLTMNHLDNITYPQVFEQKTATHVVTAVLYGAQAIMVFDRTFSEEENKQKIAGELNLMVKKIPTLSIEGSGAVNMTDDDTNMVENISCTFYGDFHLEQSPTSYIEALDLYKKLPSLLNNSKNAVPVKVWLYPLNLLDSKAAQLQANISTGLLSSIEFMMEDLEKVERTCNDLSQNTLVNDFSDIQERLQSFQKTFNKYKAKMLKEVGRIVSAIRGGEIKETSIEEMLIYHDFLGMFRQWLKDAKSEFNLLSSYIKGIKIEDSDNLNTVLFDPNVDFVVCLMLTSLNEDPYLESLKKLLKSDKSNKLDEEQNKVSVTCETKWFNDPDVKTKMRDNLSLFKGLSVANKDENGICFIISAISNTLSPGSSIYLYEKGKLKSTDFQPVSKPPPLIVKDVHEQTMSLKLQKSPTGETEQYRVEYKQVKEESKAEEQWLVINTTDEDFTLSGLESGKQCMIRYRIVSRVGVSEASETVKSITSPVCPDPAQQTFLYDAPEEKPRVLTVPCEYLLDNGVYNMMIITINGKVNADANQFVVDLSKGPDIACHVNFSFSEDGNPRIGCNSLIGSIWGKEERGVSSFHFFRGMPFEMKILCTNTEFQVTVNGSHLMNFKHRIQELDQIRGIGIYRDVTLSSLNVGKLQ</sequence>
<reference evidence="4" key="1">
    <citation type="submission" date="2011-07" db="UniProtKB">
        <authorList>
            <consortium name="Ensembl"/>
        </authorList>
    </citation>
    <scope>IDENTIFICATION</scope>
    <source>
        <strain evidence="4">Tuebingen</strain>
    </source>
</reference>
<dbReference type="Gene3D" id="2.60.120.200">
    <property type="match status" value="1"/>
</dbReference>
<dbReference type="Bgee" id="ENSDARG00000040100">
    <property type="expression patterns" value="Expressed in larva and 6 other cell types or tissues"/>
</dbReference>
<evidence type="ECO:0000313" key="7">
    <source>
        <dbReference type="ZFIN" id="ZDB-GENE-060503-85"/>
    </source>
</evidence>
<dbReference type="Pfam" id="PF18078">
    <property type="entry name" value="Thioredoxin_11"/>
    <property type="match status" value="1"/>
</dbReference>
<dbReference type="AlphaFoldDB" id="F1R5H7"/>
<keyword evidence="5" id="KW-1185">Reference proteome</keyword>
<dbReference type="CDD" id="cd00070">
    <property type="entry name" value="GLECT"/>
    <property type="match status" value="1"/>
</dbReference>
<dbReference type="PROSITE" id="PS50853">
    <property type="entry name" value="FN3"/>
    <property type="match status" value="1"/>
</dbReference>
<dbReference type="OMA" id="YSTTTHF"/>
<dbReference type="Gene3D" id="2.60.40.10">
    <property type="entry name" value="Immunoglobulins"/>
    <property type="match status" value="1"/>
</dbReference>
<dbReference type="PANTHER" id="PTHR31594">
    <property type="entry name" value="AIG1-TYPE G DOMAIN-CONTAINING PROTEIN"/>
    <property type="match status" value="1"/>
</dbReference>
<dbReference type="InterPro" id="IPR001079">
    <property type="entry name" value="Galectin_CRD"/>
</dbReference>
<protein>
    <submittedName>
        <fullName evidence="4">Si:dkey-95h12.1</fullName>
    </submittedName>
    <submittedName>
        <fullName evidence="6">Stonustoxin subunit beta isoform X1</fullName>
    </submittedName>
</protein>
<dbReference type="SMART" id="SM00908">
    <property type="entry name" value="Gal-bind_lectin"/>
    <property type="match status" value="1"/>
</dbReference>
<proteinExistence type="predicted"/>
<dbReference type="Pfam" id="PF00337">
    <property type="entry name" value="Gal-bind_lectin"/>
    <property type="match status" value="1"/>
</dbReference>
<dbReference type="InterPro" id="IPR040581">
    <property type="entry name" value="Thioredoxin_11"/>
</dbReference>
<dbReference type="InterPro" id="IPR013783">
    <property type="entry name" value="Ig-like_fold"/>
</dbReference>
<organism evidence="4">
    <name type="scientific">Danio rerio</name>
    <name type="common">Zebrafish</name>
    <name type="synonym">Brachydanio rerio</name>
    <dbReference type="NCBI Taxonomy" id="7955"/>
    <lineage>
        <taxon>Eukaryota</taxon>
        <taxon>Metazoa</taxon>
        <taxon>Chordata</taxon>
        <taxon>Craniata</taxon>
        <taxon>Vertebrata</taxon>
        <taxon>Euteleostomi</taxon>
        <taxon>Actinopterygii</taxon>
        <taxon>Neopterygii</taxon>
        <taxon>Teleostei</taxon>
        <taxon>Ostariophysi</taxon>
        <taxon>Cypriniformes</taxon>
        <taxon>Danionidae</taxon>
        <taxon>Danioninae</taxon>
        <taxon>Danio</taxon>
    </lineage>
</organism>
<name>F1R5H7_DANRE</name>
<dbReference type="CDD" id="cd00063">
    <property type="entry name" value="FN3"/>
    <property type="match status" value="1"/>
</dbReference>
<reference evidence="4 5" key="2">
    <citation type="journal article" date="2013" name="Nature">
        <title>The zebrafish reference genome sequence and its relationship to the human genome.</title>
        <authorList>
            <consortium name="Genome Reference Consortium Zebrafish"/>
            <person name="Howe K."/>
            <person name="Clark M.D."/>
            <person name="Torroja C.F."/>
            <person name="Torrance J."/>
            <person name="Berthelot C."/>
            <person name="Muffato M."/>
            <person name="Collins J.E."/>
            <person name="Humphray S."/>
            <person name="McLaren K."/>
            <person name="Matthews L."/>
            <person name="McLaren S."/>
            <person name="Sealy I."/>
            <person name="Caccamo M."/>
            <person name="Churcher C."/>
            <person name="Scott C."/>
            <person name="Barrett J.C."/>
            <person name="Koch R."/>
            <person name="Rauch G.J."/>
            <person name="White S."/>
            <person name="Chow W."/>
            <person name="Kilian B."/>
            <person name="Quintais L.T."/>
            <person name="Guerra-Assuncao J.A."/>
            <person name="Zhou Y."/>
            <person name="Gu Y."/>
            <person name="Yen J."/>
            <person name="Vogel J.H."/>
            <person name="Eyre T."/>
            <person name="Redmond S."/>
            <person name="Banerjee R."/>
            <person name="Chi J."/>
            <person name="Fu B."/>
            <person name="Langley E."/>
            <person name="Maguire S.F."/>
            <person name="Laird G.K."/>
            <person name="Lloyd D."/>
            <person name="Kenyon E."/>
            <person name="Donaldson S."/>
            <person name="Sehra H."/>
            <person name="Almeida-King J."/>
            <person name="Loveland J."/>
            <person name="Trevanion S."/>
            <person name="Jones M."/>
            <person name="Quail M."/>
            <person name="Willey D."/>
            <person name="Hunt A."/>
            <person name="Burton J."/>
            <person name="Sims S."/>
            <person name="McLay K."/>
            <person name="Plumb B."/>
            <person name="Davis J."/>
            <person name="Clee C."/>
            <person name="Oliver K."/>
            <person name="Clark R."/>
            <person name="Riddle C."/>
            <person name="Elliot D."/>
            <person name="Eliott D."/>
            <person name="Threadgold G."/>
            <person name="Harden G."/>
            <person name="Ware D."/>
            <person name="Begum S."/>
            <person name="Mortimore B."/>
            <person name="Mortimer B."/>
            <person name="Kerry G."/>
            <person name="Heath P."/>
            <person name="Phillimore B."/>
            <person name="Tracey A."/>
            <person name="Corby N."/>
            <person name="Dunn M."/>
            <person name="Johnson C."/>
            <person name="Wood J."/>
            <person name="Clark S."/>
            <person name="Pelan S."/>
            <person name="Griffiths G."/>
            <person name="Smith M."/>
            <person name="Glithero R."/>
            <person name="Howden P."/>
            <person name="Barker N."/>
            <person name="Lloyd C."/>
            <person name="Stevens C."/>
            <person name="Harley J."/>
            <person name="Holt K."/>
            <person name="Panagiotidis G."/>
            <person name="Lovell J."/>
            <person name="Beasley H."/>
            <person name="Henderson C."/>
            <person name="Gordon D."/>
            <person name="Auger K."/>
            <person name="Wright D."/>
            <person name="Collins J."/>
            <person name="Raisen C."/>
            <person name="Dyer L."/>
            <person name="Leung K."/>
            <person name="Robertson L."/>
            <person name="Ambridge K."/>
            <person name="Leongamornlert D."/>
            <person name="McGuire S."/>
            <person name="Gilderthorp R."/>
            <person name="Griffiths C."/>
            <person name="Manthravadi D."/>
            <person name="Nichol S."/>
            <person name="Barker G."/>
            <person name="Whitehead S."/>
            <person name="Kay M."/>
            <person name="Brown J."/>
            <person name="Murnane C."/>
            <person name="Gray E."/>
            <person name="Humphries M."/>
            <person name="Sycamore N."/>
            <person name="Barker D."/>
            <person name="Saunders D."/>
            <person name="Wallis J."/>
            <person name="Babbage A."/>
            <person name="Hammond S."/>
            <person name="Mashreghi-Mohammadi M."/>
            <person name="Barr L."/>
            <person name="Martin S."/>
            <person name="Wray P."/>
            <person name="Ellington A."/>
            <person name="Matthews N."/>
            <person name="Ellwood M."/>
            <person name="Woodmansey R."/>
            <person name="Clark G."/>
            <person name="Cooper J."/>
            <person name="Cooper J."/>
            <person name="Tromans A."/>
            <person name="Grafham D."/>
            <person name="Skuce C."/>
            <person name="Pandian R."/>
            <person name="Andrews R."/>
            <person name="Harrison E."/>
            <person name="Kimberley A."/>
            <person name="Garnett J."/>
            <person name="Fosker N."/>
            <person name="Hall R."/>
            <person name="Garner P."/>
            <person name="Kelly D."/>
            <person name="Bird C."/>
            <person name="Palmer S."/>
            <person name="Gehring I."/>
            <person name="Berger A."/>
            <person name="Dooley C.M."/>
            <person name="Ersan-Urun Z."/>
            <person name="Eser C."/>
            <person name="Geiger H."/>
            <person name="Geisler M."/>
            <person name="Karotki L."/>
            <person name="Kirn A."/>
            <person name="Konantz J."/>
            <person name="Konantz M."/>
            <person name="Oberlander M."/>
            <person name="Rudolph-Geiger S."/>
            <person name="Teucke M."/>
            <person name="Lanz C."/>
            <person name="Raddatz G."/>
            <person name="Osoegawa K."/>
            <person name="Zhu B."/>
            <person name="Rapp A."/>
            <person name="Widaa S."/>
            <person name="Langford C."/>
            <person name="Yang F."/>
            <person name="Schuster S.C."/>
            <person name="Carter N.P."/>
            <person name="Harrow J."/>
            <person name="Ning Z."/>
            <person name="Herrero J."/>
            <person name="Searle S.M."/>
            <person name="Enright A."/>
            <person name="Geisler R."/>
            <person name="Plasterk R.H."/>
            <person name="Lee C."/>
            <person name="Westerfield M."/>
            <person name="de Jong P.J."/>
            <person name="Zon L.I."/>
            <person name="Postlethwait J.H."/>
            <person name="Nusslein-Volhard C."/>
            <person name="Hubbard T.J."/>
            <person name="Roest Crollius H."/>
            <person name="Rogers J."/>
            <person name="Stemple D.L."/>
        </authorList>
    </citation>
    <scope>NUCLEOTIDE SEQUENCE [LARGE SCALE GENOMIC DNA]</scope>
    <source>
        <strain evidence="4">Tuebingen</strain>
    </source>
</reference>